<proteinExistence type="predicted"/>
<dbReference type="AlphaFoldDB" id="A0A3M8RL47"/>
<gene>
    <name evidence="2" type="ORF">EC580_02655</name>
</gene>
<feature type="signal peptide" evidence="1">
    <location>
        <begin position="1"/>
        <end position="27"/>
    </location>
</feature>
<evidence type="ECO:0000256" key="1">
    <source>
        <dbReference type="SAM" id="SignalP"/>
    </source>
</evidence>
<comment type="caution">
    <text evidence="2">The sequence shown here is derived from an EMBL/GenBank/DDBJ whole genome shotgun (WGS) entry which is preliminary data.</text>
</comment>
<reference evidence="2" key="1">
    <citation type="submission" date="2018-10" db="EMBL/GenBank/DDBJ databases">
        <title>Acidithiobacillus sulfuriphilus sp. nov.: an extremely acidophilic sulfur-oxidizing chemolithotroph isolated from a neutral pH environment.</title>
        <authorList>
            <person name="Falagan C."/>
            <person name="Moya-Beltran A."/>
            <person name="Quatrini R."/>
            <person name="Johnson D.B."/>
        </authorList>
    </citation>
    <scope>NUCLEOTIDE SEQUENCE [LARGE SCALE GENOMIC DNA]</scope>
    <source>
        <strain evidence="2">CJ-2</strain>
    </source>
</reference>
<sequence>MTRTIRSIIGLGALLLGAAVMSGNALADGGGWGGPALSLSIGVPGVAYYGAPAYYAPPAVYYAPPPPPPGWYDRHGPRWRHWHRGDDRRWGDDD</sequence>
<evidence type="ECO:0008006" key="3">
    <source>
        <dbReference type="Google" id="ProtNLM"/>
    </source>
</evidence>
<name>A0A3M8RL47_9PROT</name>
<keyword evidence="1" id="KW-0732">Signal</keyword>
<evidence type="ECO:0000313" key="2">
    <source>
        <dbReference type="EMBL" id="RNF68732.1"/>
    </source>
</evidence>
<dbReference type="EMBL" id="RIZI01000116">
    <property type="protein sequence ID" value="RNF68732.1"/>
    <property type="molecule type" value="Genomic_DNA"/>
</dbReference>
<dbReference type="RefSeq" id="WP_123101934.1">
    <property type="nucleotide sequence ID" value="NZ_CP127527.1"/>
</dbReference>
<protein>
    <recommendedName>
        <fullName evidence="3">Sulfur globule protein</fullName>
    </recommendedName>
</protein>
<feature type="chain" id="PRO_5018049758" description="Sulfur globule protein" evidence="1">
    <location>
        <begin position="28"/>
        <end position="94"/>
    </location>
</feature>
<accession>A0A3M8RL47</accession>
<organism evidence="2">
    <name type="scientific">Acidithiobacillus sulfuriphilus</name>
    <dbReference type="NCBI Taxonomy" id="1867749"/>
    <lineage>
        <taxon>Bacteria</taxon>
        <taxon>Pseudomonadati</taxon>
        <taxon>Pseudomonadota</taxon>
        <taxon>Acidithiobacillia</taxon>
        <taxon>Acidithiobacillales</taxon>
        <taxon>Acidithiobacillaceae</taxon>
        <taxon>Acidithiobacillus</taxon>
    </lineage>
</organism>